<name>A0A8H8YYZ4_9PROT</name>
<gene>
    <name evidence="1" type="ORF">NMYAN_180009</name>
</gene>
<dbReference type="EMBL" id="CAJNAP010000010">
    <property type="protein sequence ID" value="CAE6499629.1"/>
    <property type="molecule type" value="Genomic_DNA"/>
</dbReference>
<sequence>MDMELIIISDELQQYLQDLKSSSGAGASVMLRGANDRPKGLDAAMINRWLNGKTRTARPDHWNDVLRRWSEMPKWIKITPEIQKELQLEHERTGIGSIALLNIAGSLNDAIKPSAIDHWLAGVRDKAPEEHVQFVLNAWRVLPPMEWIRLTPQHLSDLADLRNRLHLNPRILIRHASDCPGNLDENKIYDILGGRYKQIRKTHFDFLMGLLSR</sequence>
<proteinExistence type="predicted"/>
<dbReference type="AlphaFoldDB" id="A0A8H8YYZ4"/>
<reference evidence="1" key="1">
    <citation type="submission" date="2021-02" db="EMBL/GenBank/DDBJ databases">
        <authorList>
            <person name="Han P."/>
        </authorList>
    </citation>
    <scope>NUCLEOTIDE SEQUENCE</scope>
    <source>
        <strain evidence="1">Nitrosomonas nitrosa 18-3D</strain>
    </source>
</reference>
<organism evidence="1 2">
    <name type="scientific">Nitrosomonas nitrosa</name>
    <dbReference type="NCBI Taxonomy" id="52442"/>
    <lineage>
        <taxon>Bacteria</taxon>
        <taxon>Pseudomonadati</taxon>
        <taxon>Pseudomonadota</taxon>
        <taxon>Betaproteobacteria</taxon>
        <taxon>Nitrosomonadales</taxon>
        <taxon>Nitrosomonadaceae</taxon>
        <taxon>Nitrosomonas</taxon>
    </lineage>
</organism>
<evidence type="ECO:0000313" key="1">
    <source>
        <dbReference type="EMBL" id="CAE6499629.1"/>
    </source>
</evidence>
<comment type="caution">
    <text evidence="1">The sequence shown here is derived from an EMBL/GenBank/DDBJ whole genome shotgun (WGS) entry which is preliminary data.</text>
</comment>
<accession>A0A8H8YYZ4</accession>
<protein>
    <submittedName>
        <fullName evidence="1">Uncharacterized protein</fullName>
    </submittedName>
</protein>
<evidence type="ECO:0000313" key="2">
    <source>
        <dbReference type="Proteomes" id="UP000601736"/>
    </source>
</evidence>
<dbReference type="Proteomes" id="UP000601736">
    <property type="component" value="Unassembled WGS sequence"/>
</dbReference>